<sequence>MSYLARSAAVLLTVMVFLAGSAGSAIARDLPQPVCDLVIHDELAELGDARIAVALARSDFQAYLQIYEMIEGLWKAEAIGRMTWVKAKHDRDAAAAGLEEADLRFSVQDD</sequence>
<evidence type="ECO:0000256" key="1">
    <source>
        <dbReference type="SAM" id="SignalP"/>
    </source>
</evidence>
<proteinExistence type="predicted"/>
<dbReference type="EMBL" id="JACXWD010000020">
    <property type="protein sequence ID" value="MBD3867990.1"/>
    <property type="molecule type" value="Genomic_DNA"/>
</dbReference>
<evidence type="ECO:0000313" key="2">
    <source>
        <dbReference type="EMBL" id="MBD3867990.1"/>
    </source>
</evidence>
<name>A0A8J6XZ27_9BACT</name>
<comment type="caution">
    <text evidence="2">The sequence shown here is derived from an EMBL/GenBank/DDBJ whole genome shotgun (WGS) entry which is preliminary data.</text>
</comment>
<feature type="chain" id="PRO_5035311094" evidence="1">
    <location>
        <begin position="28"/>
        <end position="110"/>
    </location>
</feature>
<gene>
    <name evidence="2" type="ORF">IFK94_07690</name>
</gene>
<keyword evidence="1" id="KW-0732">Signal</keyword>
<evidence type="ECO:0000313" key="3">
    <source>
        <dbReference type="Proteomes" id="UP000648239"/>
    </source>
</evidence>
<feature type="signal peptide" evidence="1">
    <location>
        <begin position="1"/>
        <end position="27"/>
    </location>
</feature>
<protein>
    <submittedName>
        <fullName evidence="2">Uncharacterized protein</fullName>
    </submittedName>
</protein>
<dbReference type="Proteomes" id="UP000648239">
    <property type="component" value="Unassembled WGS sequence"/>
</dbReference>
<dbReference type="AlphaFoldDB" id="A0A8J6XZ27"/>
<organism evidence="2 3">
    <name type="scientific">Candidatus Polarisedimenticola svalbardensis</name>
    <dbReference type="NCBI Taxonomy" id="2886004"/>
    <lineage>
        <taxon>Bacteria</taxon>
        <taxon>Pseudomonadati</taxon>
        <taxon>Acidobacteriota</taxon>
        <taxon>Candidatus Polarisedimenticolia</taxon>
        <taxon>Candidatus Polarisedimenticolales</taxon>
        <taxon>Candidatus Polarisedimenticolaceae</taxon>
        <taxon>Candidatus Polarisedimenticola</taxon>
    </lineage>
</organism>
<accession>A0A8J6XZ27</accession>
<reference evidence="2 3" key="1">
    <citation type="submission" date="2020-08" db="EMBL/GenBank/DDBJ databases">
        <title>Acidobacteriota in marine sediments use diverse sulfur dissimilation pathways.</title>
        <authorList>
            <person name="Wasmund K."/>
        </authorList>
    </citation>
    <scope>NUCLEOTIDE SEQUENCE [LARGE SCALE GENOMIC DNA]</scope>
    <source>
        <strain evidence="2">MAG AM4</strain>
    </source>
</reference>